<evidence type="ECO:0000313" key="2">
    <source>
        <dbReference type="EMBL" id="KAG5449444.1"/>
    </source>
</evidence>
<proteinExistence type="predicted"/>
<keyword evidence="1" id="KW-1133">Transmembrane helix</keyword>
<dbReference type="EMBL" id="NIRI02000042">
    <property type="protein sequence ID" value="KAG5449444.1"/>
    <property type="molecule type" value="Genomic_DNA"/>
</dbReference>
<dbReference type="AlphaFoldDB" id="A0A8T1MJ72"/>
<evidence type="ECO:0000256" key="1">
    <source>
        <dbReference type="SAM" id="Phobius"/>
    </source>
</evidence>
<dbReference type="Proteomes" id="UP000286415">
    <property type="component" value="Unassembled WGS sequence"/>
</dbReference>
<gene>
    <name evidence="2" type="ORF">CSKR_200962</name>
</gene>
<keyword evidence="3" id="KW-1185">Reference proteome</keyword>
<organism evidence="2 3">
    <name type="scientific">Clonorchis sinensis</name>
    <name type="common">Chinese liver fluke</name>
    <dbReference type="NCBI Taxonomy" id="79923"/>
    <lineage>
        <taxon>Eukaryota</taxon>
        <taxon>Metazoa</taxon>
        <taxon>Spiralia</taxon>
        <taxon>Lophotrochozoa</taxon>
        <taxon>Platyhelminthes</taxon>
        <taxon>Trematoda</taxon>
        <taxon>Digenea</taxon>
        <taxon>Opisthorchiida</taxon>
        <taxon>Opisthorchiata</taxon>
        <taxon>Opisthorchiidae</taxon>
        <taxon>Clonorchis</taxon>
    </lineage>
</organism>
<feature type="transmembrane region" description="Helical" evidence="1">
    <location>
        <begin position="54"/>
        <end position="77"/>
    </location>
</feature>
<comment type="caution">
    <text evidence="2">The sequence shown here is derived from an EMBL/GenBank/DDBJ whole genome shotgun (WGS) entry which is preliminary data.</text>
</comment>
<sequence length="100" mass="11716">MNLCLLHVWVIFPEFSYTCFLFSSLSLCHARNSSGVTSSPFGHALRYVYLQCSLLFIRNCLGLSFCLVRFSDFVYFVSMSRMYSRFCINSLPVFLFRRFS</sequence>
<reference evidence="2 3" key="2">
    <citation type="journal article" date="2021" name="Genomics">
        <title>High-quality reference genome for Clonorchis sinensis.</title>
        <authorList>
            <person name="Young N.D."/>
            <person name="Stroehlein A.J."/>
            <person name="Kinkar L."/>
            <person name="Wang T."/>
            <person name="Sohn W.M."/>
            <person name="Chang B.C.H."/>
            <person name="Kaur P."/>
            <person name="Weisz D."/>
            <person name="Dudchenko O."/>
            <person name="Aiden E.L."/>
            <person name="Korhonen P.K."/>
            <person name="Gasser R.B."/>
        </authorList>
    </citation>
    <scope>NUCLEOTIDE SEQUENCE [LARGE SCALE GENOMIC DNA]</scope>
    <source>
        <strain evidence="2">Cs-k2</strain>
    </source>
</reference>
<reference evidence="2 3" key="1">
    <citation type="journal article" date="2018" name="Biotechnol. Adv.">
        <title>Improved genomic resources and new bioinformatic workflow for the carcinogenic parasite Clonorchis sinensis: Biotechnological implications.</title>
        <authorList>
            <person name="Wang D."/>
            <person name="Korhonen P.K."/>
            <person name="Gasser R.B."/>
            <person name="Young N.D."/>
        </authorList>
    </citation>
    <scope>NUCLEOTIDE SEQUENCE [LARGE SCALE GENOMIC DNA]</scope>
    <source>
        <strain evidence="2">Cs-k2</strain>
    </source>
</reference>
<keyword evidence="1" id="KW-0472">Membrane</keyword>
<keyword evidence="1" id="KW-0812">Transmembrane</keyword>
<name>A0A8T1MJ72_CLOSI</name>
<protein>
    <submittedName>
        <fullName evidence="2">Uncharacterized protein</fullName>
    </submittedName>
</protein>
<accession>A0A8T1MJ72</accession>
<evidence type="ECO:0000313" key="3">
    <source>
        <dbReference type="Proteomes" id="UP000286415"/>
    </source>
</evidence>